<dbReference type="EMBL" id="JAATJH010000002">
    <property type="protein sequence ID" value="NJC26266.1"/>
    <property type="molecule type" value="Genomic_DNA"/>
</dbReference>
<proteinExistence type="predicted"/>
<sequence>MQHPNSFHQKKTPATPSQPEVADREPEEELRCQSSDLNLSIDARTEELEDLPSFKVFLKKNLPYQATPKDLLASIYDRVDRIKAESL</sequence>
<reference evidence="2 3" key="1">
    <citation type="submission" date="2020-03" db="EMBL/GenBank/DDBJ databases">
        <title>Genomic Encyclopedia of Type Strains, Phase IV (KMG-IV): sequencing the most valuable type-strain genomes for metagenomic binning, comparative biology and taxonomic classification.</title>
        <authorList>
            <person name="Goeker M."/>
        </authorList>
    </citation>
    <scope>NUCLEOTIDE SEQUENCE [LARGE SCALE GENOMIC DNA]</scope>
    <source>
        <strain evidence="2 3">DSM 105096</strain>
    </source>
</reference>
<keyword evidence="3" id="KW-1185">Reference proteome</keyword>
<name>A0ABX0XAG5_9BACT</name>
<gene>
    <name evidence="2" type="ORF">GGR27_001765</name>
</gene>
<feature type="region of interest" description="Disordered" evidence="1">
    <location>
        <begin position="1"/>
        <end position="36"/>
    </location>
</feature>
<dbReference type="Proteomes" id="UP000770785">
    <property type="component" value="Unassembled WGS sequence"/>
</dbReference>
<protein>
    <submittedName>
        <fullName evidence="2">Uncharacterized protein</fullName>
    </submittedName>
</protein>
<dbReference type="RefSeq" id="WP_168037020.1">
    <property type="nucleotide sequence ID" value="NZ_JAATJH010000002.1"/>
</dbReference>
<accession>A0ABX0XAG5</accession>
<evidence type="ECO:0000313" key="2">
    <source>
        <dbReference type="EMBL" id="NJC26266.1"/>
    </source>
</evidence>
<comment type="caution">
    <text evidence="2">The sequence shown here is derived from an EMBL/GenBank/DDBJ whole genome shotgun (WGS) entry which is preliminary data.</text>
</comment>
<organism evidence="2 3">
    <name type="scientific">Neolewinella antarctica</name>
    <dbReference type="NCBI Taxonomy" id="442734"/>
    <lineage>
        <taxon>Bacteria</taxon>
        <taxon>Pseudomonadati</taxon>
        <taxon>Bacteroidota</taxon>
        <taxon>Saprospiria</taxon>
        <taxon>Saprospirales</taxon>
        <taxon>Lewinellaceae</taxon>
        <taxon>Neolewinella</taxon>
    </lineage>
</organism>
<feature type="compositionally biased region" description="Polar residues" evidence="1">
    <location>
        <begin position="1"/>
        <end position="18"/>
    </location>
</feature>
<evidence type="ECO:0000256" key="1">
    <source>
        <dbReference type="SAM" id="MobiDB-lite"/>
    </source>
</evidence>
<evidence type="ECO:0000313" key="3">
    <source>
        <dbReference type="Proteomes" id="UP000770785"/>
    </source>
</evidence>